<dbReference type="Pfam" id="PF00665">
    <property type="entry name" value="rve"/>
    <property type="match status" value="1"/>
</dbReference>
<evidence type="ECO:0000313" key="4">
    <source>
        <dbReference type="Proteomes" id="UP000261540"/>
    </source>
</evidence>
<dbReference type="PANTHER" id="PTHR37984">
    <property type="entry name" value="PROTEIN CBG26694"/>
    <property type="match status" value="1"/>
</dbReference>
<evidence type="ECO:0000313" key="3">
    <source>
        <dbReference type="Ensembl" id="ENSPKIP00000031364.1"/>
    </source>
</evidence>
<dbReference type="Gene3D" id="3.30.420.10">
    <property type="entry name" value="Ribonuclease H-like superfamily/Ribonuclease H"/>
    <property type="match status" value="1"/>
</dbReference>
<sequence length="293" mass="33071">MEPAPAGSPPGRLYVPTSIRPDVLSWAHSSALAGHPGTRRTLQYLQRAFWWSAMARDVREFVQACPVCARAKTNNQPSPGGLHPLPVPRRPWSHIALDFITGLPESEGKNAILTIVDRFSKAVHLVALAGLPSAKTTAELILEHVVRLHGFPRDIVSDRGPQFTARFWKAICRLINSTCSLSSGYHPQTNGQTERTNQQLERYLRCFVADRQRSWARYLIWAELSHNHHTSSATGLSPFEVCNGFQPPMFDYQEPEVDVPSAQQLVHRCRKLWTQAHSAIKKANRYYAAQHRR</sequence>
<dbReference type="Ensembl" id="ENSPKIT00000012209.1">
    <property type="protein sequence ID" value="ENSPKIP00000031364.1"/>
    <property type="gene ID" value="ENSPKIG00000011885.1"/>
</dbReference>
<dbReference type="Gene3D" id="1.10.340.70">
    <property type="match status" value="1"/>
</dbReference>
<proteinExistence type="predicted"/>
<dbReference type="AlphaFoldDB" id="A0A3B3SKT7"/>
<dbReference type="STRING" id="1676925.ENSPKIP00000031364"/>
<dbReference type="GeneTree" id="ENSGT00940000176279"/>
<name>A0A3B3SKT7_9TELE</name>
<keyword evidence="4" id="KW-1185">Reference proteome</keyword>
<dbReference type="FunFam" id="1.10.340.70:FF:000001">
    <property type="entry name" value="Retrovirus-related Pol polyprotein from transposon gypsy-like Protein"/>
    <property type="match status" value="1"/>
</dbReference>
<dbReference type="InterPro" id="IPR050951">
    <property type="entry name" value="Retrovirus_Pol_polyprotein"/>
</dbReference>
<dbReference type="PANTHER" id="PTHR37984:SF15">
    <property type="entry name" value="INTEGRASE CATALYTIC DOMAIN-CONTAINING PROTEIN"/>
    <property type="match status" value="1"/>
</dbReference>
<reference evidence="3" key="2">
    <citation type="submission" date="2025-09" db="UniProtKB">
        <authorList>
            <consortium name="Ensembl"/>
        </authorList>
    </citation>
    <scope>IDENTIFICATION</scope>
</reference>
<feature type="domain" description="Integrase catalytic" evidence="2">
    <location>
        <begin position="87"/>
        <end position="246"/>
    </location>
</feature>
<dbReference type="GO" id="GO:0015074">
    <property type="term" value="P:DNA integration"/>
    <property type="evidence" value="ECO:0007669"/>
    <property type="project" value="InterPro"/>
</dbReference>
<dbReference type="Proteomes" id="UP000261540">
    <property type="component" value="Unplaced"/>
</dbReference>
<dbReference type="InterPro" id="IPR036397">
    <property type="entry name" value="RNaseH_sf"/>
</dbReference>
<dbReference type="SUPFAM" id="SSF53098">
    <property type="entry name" value="Ribonuclease H-like"/>
    <property type="match status" value="1"/>
</dbReference>
<dbReference type="InterPro" id="IPR001584">
    <property type="entry name" value="Integrase_cat-core"/>
</dbReference>
<dbReference type="InterPro" id="IPR041588">
    <property type="entry name" value="Integrase_H2C2"/>
</dbReference>
<dbReference type="PROSITE" id="PS50994">
    <property type="entry name" value="INTEGRASE"/>
    <property type="match status" value="1"/>
</dbReference>
<dbReference type="GO" id="GO:0003676">
    <property type="term" value="F:nucleic acid binding"/>
    <property type="evidence" value="ECO:0007669"/>
    <property type="project" value="InterPro"/>
</dbReference>
<protein>
    <recommendedName>
        <fullName evidence="1">Gypsy retrotransposon integrase-like protein 1</fullName>
    </recommendedName>
</protein>
<evidence type="ECO:0000259" key="2">
    <source>
        <dbReference type="PROSITE" id="PS50994"/>
    </source>
</evidence>
<dbReference type="InterPro" id="IPR012337">
    <property type="entry name" value="RNaseH-like_sf"/>
</dbReference>
<accession>A0A3B3SKT7</accession>
<evidence type="ECO:0000256" key="1">
    <source>
        <dbReference type="ARBA" id="ARBA00039658"/>
    </source>
</evidence>
<reference evidence="3" key="1">
    <citation type="submission" date="2025-08" db="UniProtKB">
        <authorList>
            <consortium name="Ensembl"/>
        </authorList>
    </citation>
    <scope>IDENTIFICATION</scope>
</reference>
<organism evidence="3 4">
    <name type="scientific">Paramormyrops kingsleyae</name>
    <dbReference type="NCBI Taxonomy" id="1676925"/>
    <lineage>
        <taxon>Eukaryota</taxon>
        <taxon>Metazoa</taxon>
        <taxon>Chordata</taxon>
        <taxon>Craniata</taxon>
        <taxon>Vertebrata</taxon>
        <taxon>Euteleostomi</taxon>
        <taxon>Actinopterygii</taxon>
        <taxon>Neopterygii</taxon>
        <taxon>Teleostei</taxon>
        <taxon>Osteoglossocephala</taxon>
        <taxon>Osteoglossomorpha</taxon>
        <taxon>Osteoglossiformes</taxon>
        <taxon>Mormyridae</taxon>
        <taxon>Paramormyrops</taxon>
    </lineage>
</organism>
<dbReference type="Pfam" id="PF17921">
    <property type="entry name" value="Integrase_H2C2"/>
    <property type="match status" value="1"/>
</dbReference>
<dbReference type="FunFam" id="3.30.420.10:FF:000032">
    <property type="entry name" value="Retrovirus-related Pol polyprotein from transposon 297-like Protein"/>
    <property type="match status" value="1"/>
</dbReference>